<evidence type="ECO:0000259" key="1">
    <source>
        <dbReference type="Pfam" id="PF12706"/>
    </source>
</evidence>
<sequence length="326" mass="36724">MPKNPYYSGPITDHFDGIRFHNLREEPETDRSFRDVMRWKRNVPDNPWPRSLHMQAVVPDARVDGLRVTMIGHATVLIQIAGHNLVTDPVWSDRTSLLSFAGPRRISAPGVALRDLPAIDAVMLSHNHYDHLDVATLKRIHARDAPLIVTPLGNDRIIQRHISGSQTRTGDWGDAIEISNDLKVHIVPALHWSSRSPWDRRMALWCGFVIEAAGTLIYFAGDTGYGTGGIFRRIRERFGPMDLAIIPIGAYAPRWFMAAQHTDPEEAIQIMLDVEARAAIGIHWGTFKLTDEPWDEPKVRLEAGLLARGIPQSRFPAFMAGDVRDF</sequence>
<feature type="domain" description="Metallo-beta-lactamase" evidence="1">
    <location>
        <begin position="83"/>
        <end position="284"/>
    </location>
</feature>
<dbReference type="GO" id="GO:0008270">
    <property type="term" value="F:zinc ion binding"/>
    <property type="evidence" value="ECO:0007669"/>
    <property type="project" value="InterPro"/>
</dbReference>
<dbReference type="RefSeq" id="WP_160736644.1">
    <property type="nucleotide sequence ID" value="NZ_WTYT01000004.1"/>
</dbReference>
<dbReference type="SUPFAM" id="SSF56281">
    <property type="entry name" value="Metallo-hydrolase/oxidoreductase"/>
    <property type="match status" value="1"/>
</dbReference>
<proteinExistence type="predicted"/>
<evidence type="ECO:0000313" key="3">
    <source>
        <dbReference type="Proteomes" id="UP000438476"/>
    </source>
</evidence>
<accession>A0A6I4T871</accession>
<dbReference type="PANTHER" id="PTHR15032:SF4">
    <property type="entry name" value="N-ACYL-PHOSPHATIDYLETHANOLAMINE-HYDROLYZING PHOSPHOLIPASE D"/>
    <property type="match status" value="1"/>
</dbReference>
<protein>
    <recommendedName>
        <fullName evidence="1">Metallo-beta-lactamase domain-containing protein</fullName>
    </recommendedName>
</protein>
<dbReference type="PIRSF" id="PIRSF038896">
    <property type="entry name" value="NAPE-PLD"/>
    <property type="match status" value="1"/>
</dbReference>
<dbReference type="InterPro" id="IPR036866">
    <property type="entry name" value="RibonucZ/Hydroxyglut_hydro"/>
</dbReference>
<dbReference type="PANTHER" id="PTHR15032">
    <property type="entry name" value="N-ACYL-PHOSPHATIDYLETHANOLAMINE-HYDROLYZING PHOSPHOLIPASE D"/>
    <property type="match status" value="1"/>
</dbReference>
<organism evidence="2 3">
    <name type="scientific">Altericroceibacterium endophyticum</name>
    <dbReference type="NCBI Taxonomy" id="1808508"/>
    <lineage>
        <taxon>Bacteria</taxon>
        <taxon>Pseudomonadati</taxon>
        <taxon>Pseudomonadota</taxon>
        <taxon>Alphaproteobacteria</taxon>
        <taxon>Sphingomonadales</taxon>
        <taxon>Erythrobacteraceae</taxon>
        <taxon>Altericroceibacterium</taxon>
    </lineage>
</organism>
<dbReference type="GO" id="GO:0070290">
    <property type="term" value="F:N-acylphosphatidylethanolamine-specific phospholipase D activity"/>
    <property type="evidence" value="ECO:0007669"/>
    <property type="project" value="InterPro"/>
</dbReference>
<dbReference type="AlphaFoldDB" id="A0A6I4T871"/>
<keyword evidence="3" id="KW-1185">Reference proteome</keyword>
<evidence type="ECO:0000313" key="2">
    <source>
        <dbReference type="EMBL" id="MXO66213.1"/>
    </source>
</evidence>
<dbReference type="Pfam" id="PF12706">
    <property type="entry name" value="Lactamase_B_2"/>
    <property type="match status" value="1"/>
</dbReference>
<gene>
    <name evidence="2" type="ORF">GRI91_10635</name>
</gene>
<reference evidence="2 3" key="1">
    <citation type="submission" date="2019-12" db="EMBL/GenBank/DDBJ databases">
        <title>Genomic-based taxomic classification of the family Erythrobacteraceae.</title>
        <authorList>
            <person name="Xu L."/>
        </authorList>
    </citation>
    <scope>NUCLEOTIDE SEQUENCE [LARGE SCALE GENOMIC DNA]</scope>
    <source>
        <strain evidence="2 3">LMG 29518</strain>
    </source>
</reference>
<dbReference type="Proteomes" id="UP000438476">
    <property type="component" value="Unassembled WGS sequence"/>
</dbReference>
<dbReference type="Gene3D" id="3.60.15.10">
    <property type="entry name" value="Ribonuclease Z/Hydroxyacylglutathione hydrolase-like"/>
    <property type="match status" value="1"/>
</dbReference>
<dbReference type="InterPro" id="IPR001279">
    <property type="entry name" value="Metallo-B-lactamas"/>
</dbReference>
<dbReference type="OrthoDB" id="9805728at2"/>
<dbReference type="InterPro" id="IPR024884">
    <property type="entry name" value="NAPE-PLD"/>
</dbReference>
<comment type="caution">
    <text evidence="2">The sequence shown here is derived from an EMBL/GenBank/DDBJ whole genome shotgun (WGS) entry which is preliminary data.</text>
</comment>
<dbReference type="EMBL" id="WTYT01000004">
    <property type="protein sequence ID" value="MXO66213.1"/>
    <property type="molecule type" value="Genomic_DNA"/>
</dbReference>
<name>A0A6I4T871_9SPHN</name>
<dbReference type="GO" id="GO:0005737">
    <property type="term" value="C:cytoplasm"/>
    <property type="evidence" value="ECO:0007669"/>
    <property type="project" value="TreeGrafter"/>
</dbReference>